<evidence type="ECO:0000256" key="5">
    <source>
        <dbReference type="ARBA" id="ARBA00022898"/>
    </source>
</evidence>
<evidence type="ECO:0000256" key="4">
    <source>
        <dbReference type="ARBA" id="ARBA00022679"/>
    </source>
</evidence>
<dbReference type="Proteomes" id="UP001604277">
    <property type="component" value="Unassembled WGS sequence"/>
</dbReference>
<keyword evidence="4" id="KW-0808">Transferase</keyword>
<sequence length="133" mass="14965">MSMLLRNGCAGRILKSGAVRSMSTSWWKHVEPAPKDPILGVTEAFLADPSPDKVNVGVGTYRDDNGMPVVLECVREAERRIADMSRSIDFQAAALFVEKRDCFRFLDVDWQYLDDVDVGNSLRSCFEISLFML</sequence>
<comment type="cofactor">
    <cofactor evidence="1">
        <name>pyridoxal 5'-phosphate</name>
        <dbReference type="ChEBI" id="CHEBI:597326"/>
    </cofactor>
</comment>
<dbReference type="SUPFAM" id="SSF53383">
    <property type="entry name" value="PLP-dependent transferases"/>
    <property type="match status" value="1"/>
</dbReference>
<dbReference type="PANTHER" id="PTHR11879:SF54">
    <property type="entry name" value="ASPARTATE AMINOTRANSFERASE, MITOCHONDRIAL"/>
    <property type="match status" value="1"/>
</dbReference>
<dbReference type="PANTHER" id="PTHR11879">
    <property type="entry name" value="ASPARTATE AMINOTRANSFERASE"/>
    <property type="match status" value="1"/>
</dbReference>
<name>A0ABD1S928_9LAMI</name>
<comment type="caution">
    <text evidence="6">The sequence shown here is derived from an EMBL/GenBank/DDBJ whole genome shotgun (WGS) entry which is preliminary data.</text>
</comment>
<proteinExistence type="predicted"/>
<dbReference type="GO" id="GO:0008483">
    <property type="term" value="F:transaminase activity"/>
    <property type="evidence" value="ECO:0007669"/>
    <property type="project" value="UniProtKB-KW"/>
</dbReference>
<evidence type="ECO:0000313" key="7">
    <source>
        <dbReference type="Proteomes" id="UP001604277"/>
    </source>
</evidence>
<keyword evidence="3 6" id="KW-0032">Aminotransferase</keyword>
<dbReference type="InterPro" id="IPR015424">
    <property type="entry name" value="PyrdxlP-dep_Trfase"/>
</dbReference>
<evidence type="ECO:0000256" key="3">
    <source>
        <dbReference type="ARBA" id="ARBA00022576"/>
    </source>
</evidence>
<keyword evidence="5" id="KW-0663">Pyridoxal phosphate</keyword>
<dbReference type="Gene3D" id="3.90.1150.10">
    <property type="entry name" value="Aspartate Aminotransferase, domain 1"/>
    <property type="match status" value="1"/>
</dbReference>
<dbReference type="AlphaFoldDB" id="A0ABD1S928"/>
<evidence type="ECO:0000313" key="6">
    <source>
        <dbReference type="EMBL" id="KAL2496966.1"/>
    </source>
</evidence>
<comment type="subunit">
    <text evidence="2">Homodimer.</text>
</comment>
<protein>
    <submittedName>
        <fullName evidence="6">Aspartate aminotransferase</fullName>
    </submittedName>
</protein>
<keyword evidence="7" id="KW-1185">Reference proteome</keyword>
<accession>A0ABD1S928</accession>
<evidence type="ECO:0000256" key="1">
    <source>
        <dbReference type="ARBA" id="ARBA00001933"/>
    </source>
</evidence>
<organism evidence="6 7">
    <name type="scientific">Forsythia ovata</name>
    <dbReference type="NCBI Taxonomy" id="205694"/>
    <lineage>
        <taxon>Eukaryota</taxon>
        <taxon>Viridiplantae</taxon>
        <taxon>Streptophyta</taxon>
        <taxon>Embryophyta</taxon>
        <taxon>Tracheophyta</taxon>
        <taxon>Spermatophyta</taxon>
        <taxon>Magnoliopsida</taxon>
        <taxon>eudicotyledons</taxon>
        <taxon>Gunneridae</taxon>
        <taxon>Pentapetalae</taxon>
        <taxon>asterids</taxon>
        <taxon>lamiids</taxon>
        <taxon>Lamiales</taxon>
        <taxon>Oleaceae</taxon>
        <taxon>Forsythieae</taxon>
        <taxon>Forsythia</taxon>
    </lineage>
</organism>
<dbReference type="InterPro" id="IPR000796">
    <property type="entry name" value="Asp_trans"/>
</dbReference>
<evidence type="ECO:0000256" key="2">
    <source>
        <dbReference type="ARBA" id="ARBA00011738"/>
    </source>
</evidence>
<reference evidence="7" key="1">
    <citation type="submission" date="2024-07" db="EMBL/GenBank/DDBJ databases">
        <title>Two chromosome-level genome assemblies of Korean endemic species Abeliophyllum distichum and Forsythia ovata (Oleaceae).</title>
        <authorList>
            <person name="Jang H."/>
        </authorList>
    </citation>
    <scope>NUCLEOTIDE SEQUENCE [LARGE SCALE GENOMIC DNA]</scope>
</reference>
<gene>
    <name evidence="6" type="ORF">Fot_40723</name>
</gene>
<dbReference type="EMBL" id="JBFOLJ010000011">
    <property type="protein sequence ID" value="KAL2496966.1"/>
    <property type="molecule type" value="Genomic_DNA"/>
</dbReference>
<dbReference type="InterPro" id="IPR015422">
    <property type="entry name" value="PyrdxlP-dep_Trfase_small"/>
</dbReference>